<reference evidence="1 2" key="1">
    <citation type="submission" date="2018-12" db="EMBL/GenBank/DDBJ databases">
        <title>Draft genome sequence of Xylaria grammica IHI A82.</title>
        <authorList>
            <person name="Buettner E."/>
            <person name="Kellner H."/>
        </authorList>
    </citation>
    <scope>NUCLEOTIDE SEQUENCE [LARGE SCALE GENOMIC DNA]</scope>
    <source>
        <strain evidence="1 2">IHI A82</strain>
    </source>
</reference>
<proteinExistence type="predicted"/>
<dbReference type="STRING" id="363999.A0A439D317"/>
<comment type="caution">
    <text evidence="1">The sequence shown here is derived from an EMBL/GenBank/DDBJ whole genome shotgun (WGS) entry which is preliminary data.</text>
</comment>
<evidence type="ECO:0000313" key="1">
    <source>
        <dbReference type="EMBL" id="RWA08842.1"/>
    </source>
</evidence>
<organism evidence="1 2">
    <name type="scientific">Xylaria grammica</name>
    <dbReference type="NCBI Taxonomy" id="363999"/>
    <lineage>
        <taxon>Eukaryota</taxon>
        <taxon>Fungi</taxon>
        <taxon>Dikarya</taxon>
        <taxon>Ascomycota</taxon>
        <taxon>Pezizomycotina</taxon>
        <taxon>Sordariomycetes</taxon>
        <taxon>Xylariomycetidae</taxon>
        <taxon>Xylariales</taxon>
        <taxon>Xylariaceae</taxon>
        <taxon>Xylaria</taxon>
    </lineage>
</organism>
<sequence length="312" mass="35613">MDLIPDTTFQFNNDLSSLMASAPGNSNIPSDPWPPQFTDLPNITHEKALTRKDYTKMTPICDDYAPWQLSDPSTKPALTMNTFKKFHVTFSHSSCTPYIHRYLYKDNMPRWMVQAYTMCLTYTNQTVANRAVVLRVLHDNVTDLKATASNTTLVPQEKLARTHALMFYQTIRMFDGDVTLGQQADDDMALLESWNKDLCKVRDNLDDLASKGDSAREYPPESWELILAIGDVIIAGRSLGHLWDAQNSFDFFRAWKEQPFFVISTFDFEPFLGTGTGDDLDDFSFYFLALYFGVNEIKTFCYETSGRLLAVV</sequence>
<evidence type="ECO:0000313" key="2">
    <source>
        <dbReference type="Proteomes" id="UP000286045"/>
    </source>
</evidence>
<protein>
    <submittedName>
        <fullName evidence="1">Uncharacterized protein</fullName>
    </submittedName>
</protein>
<name>A0A439D317_9PEZI</name>
<dbReference type="Proteomes" id="UP000286045">
    <property type="component" value="Unassembled WGS sequence"/>
</dbReference>
<gene>
    <name evidence="1" type="ORF">EKO27_g6246</name>
</gene>
<keyword evidence="2" id="KW-1185">Reference proteome</keyword>
<dbReference type="EMBL" id="RYZI01000181">
    <property type="protein sequence ID" value="RWA08842.1"/>
    <property type="molecule type" value="Genomic_DNA"/>
</dbReference>
<accession>A0A439D317</accession>
<dbReference type="AlphaFoldDB" id="A0A439D317"/>